<evidence type="ECO:0000256" key="2">
    <source>
        <dbReference type="SAM" id="MobiDB-lite"/>
    </source>
</evidence>
<protein>
    <submittedName>
        <fullName evidence="3">Protein FAM98A</fullName>
    </submittedName>
</protein>
<dbReference type="InterPro" id="IPR018797">
    <property type="entry name" value="FAM98"/>
</dbReference>
<accession>A0A0L7KQN4</accession>
<gene>
    <name evidence="3" type="ORF">OBRU01_22902</name>
</gene>
<feature type="compositionally biased region" description="Polar residues" evidence="2">
    <location>
        <begin position="125"/>
        <end position="137"/>
    </location>
</feature>
<comment type="caution">
    <text evidence="3">The sequence shown here is derived from an EMBL/GenBank/DDBJ whole genome shotgun (WGS) entry which is preliminary data.</text>
</comment>
<comment type="similarity">
    <text evidence="1">Belongs to the FAM98 family.</text>
</comment>
<evidence type="ECO:0000256" key="1">
    <source>
        <dbReference type="ARBA" id="ARBA00007218"/>
    </source>
</evidence>
<evidence type="ECO:0000313" key="4">
    <source>
        <dbReference type="Proteomes" id="UP000037510"/>
    </source>
</evidence>
<sequence length="172" mass="19917">MYEEYSLRRETLVTRLECTIQSFEVYHYLEMYEEYSLRRETLVTRLECTIQSFEWSDRLKSKKDTIQSVYRPKRDALKMKPSVKLSDFLAARTSLLLVEKTSSANVPDRGGRPNEAQPPPPEMPSWQQRSAPGQAPNQPRALPEPSKLSNLRSAPRGLPKQRIRPPGQWGQL</sequence>
<reference evidence="3 4" key="1">
    <citation type="journal article" date="2015" name="Genome Biol. Evol.">
        <title>The genome of winter moth (Operophtera brumata) provides a genomic perspective on sexual dimorphism and phenology.</title>
        <authorList>
            <person name="Derks M.F."/>
            <person name="Smit S."/>
            <person name="Salis L."/>
            <person name="Schijlen E."/>
            <person name="Bossers A."/>
            <person name="Mateman C."/>
            <person name="Pijl A.S."/>
            <person name="de Ridder D."/>
            <person name="Groenen M.A."/>
            <person name="Visser M.E."/>
            <person name="Megens H.J."/>
        </authorList>
    </citation>
    <scope>NUCLEOTIDE SEQUENCE [LARGE SCALE GENOMIC DNA]</scope>
    <source>
        <strain evidence="3">WM2013NL</strain>
        <tissue evidence="3">Head and thorax</tissue>
    </source>
</reference>
<dbReference type="STRING" id="104452.A0A0L7KQN4"/>
<dbReference type="Pfam" id="PF10239">
    <property type="entry name" value="DUF2465"/>
    <property type="match status" value="1"/>
</dbReference>
<keyword evidence="4" id="KW-1185">Reference proteome</keyword>
<feature type="region of interest" description="Disordered" evidence="2">
    <location>
        <begin position="100"/>
        <end position="172"/>
    </location>
</feature>
<dbReference type="PANTHER" id="PTHR31353:SF1">
    <property type="entry name" value="PROTEIN FAM98B"/>
    <property type="match status" value="1"/>
</dbReference>
<evidence type="ECO:0000313" key="3">
    <source>
        <dbReference type="EMBL" id="KOB65279.1"/>
    </source>
</evidence>
<dbReference type="EMBL" id="JTDY01007344">
    <property type="protein sequence ID" value="KOB65279.1"/>
    <property type="molecule type" value="Genomic_DNA"/>
</dbReference>
<dbReference type="PANTHER" id="PTHR31353">
    <property type="entry name" value="FAM98"/>
    <property type="match status" value="1"/>
</dbReference>
<dbReference type="AlphaFoldDB" id="A0A0L7KQN4"/>
<dbReference type="Proteomes" id="UP000037510">
    <property type="component" value="Unassembled WGS sequence"/>
</dbReference>
<name>A0A0L7KQN4_OPEBR</name>
<organism evidence="3 4">
    <name type="scientific">Operophtera brumata</name>
    <name type="common">Winter moth</name>
    <name type="synonym">Phalaena brumata</name>
    <dbReference type="NCBI Taxonomy" id="104452"/>
    <lineage>
        <taxon>Eukaryota</taxon>
        <taxon>Metazoa</taxon>
        <taxon>Ecdysozoa</taxon>
        <taxon>Arthropoda</taxon>
        <taxon>Hexapoda</taxon>
        <taxon>Insecta</taxon>
        <taxon>Pterygota</taxon>
        <taxon>Neoptera</taxon>
        <taxon>Endopterygota</taxon>
        <taxon>Lepidoptera</taxon>
        <taxon>Glossata</taxon>
        <taxon>Ditrysia</taxon>
        <taxon>Geometroidea</taxon>
        <taxon>Geometridae</taxon>
        <taxon>Larentiinae</taxon>
        <taxon>Operophtera</taxon>
    </lineage>
</organism>
<proteinExistence type="inferred from homology"/>